<feature type="compositionally biased region" description="Basic and acidic residues" evidence="1">
    <location>
        <begin position="102"/>
        <end position="114"/>
    </location>
</feature>
<feature type="region of interest" description="Disordered" evidence="1">
    <location>
        <begin position="1"/>
        <end position="39"/>
    </location>
</feature>
<evidence type="ECO:0000313" key="2">
    <source>
        <dbReference type="EMBL" id="MFI7440600.1"/>
    </source>
</evidence>
<gene>
    <name evidence="2" type="ORF">ACIBP5_11650</name>
</gene>
<dbReference type="EMBL" id="JBITMB010000003">
    <property type="protein sequence ID" value="MFI7440600.1"/>
    <property type="molecule type" value="Genomic_DNA"/>
</dbReference>
<protein>
    <submittedName>
        <fullName evidence="2">Uncharacterized protein</fullName>
    </submittedName>
</protein>
<dbReference type="RefSeq" id="WP_397020366.1">
    <property type="nucleotide sequence ID" value="NZ_JBITMB010000003.1"/>
</dbReference>
<keyword evidence="3" id="KW-1185">Reference proteome</keyword>
<reference evidence="2 3" key="1">
    <citation type="submission" date="2024-10" db="EMBL/GenBank/DDBJ databases">
        <title>The Natural Products Discovery Center: Release of the First 8490 Sequenced Strains for Exploring Actinobacteria Biosynthetic Diversity.</title>
        <authorList>
            <person name="Kalkreuter E."/>
            <person name="Kautsar S.A."/>
            <person name="Yang D."/>
            <person name="Bader C.D."/>
            <person name="Teijaro C.N."/>
            <person name="Fluegel L."/>
            <person name="Davis C.M."/>
            <person name="Simpson J.R."/>
            <person name="Lauterbach L."/>
            <person name="Steele A.D."/>
            <person name="Gui C."/>
            <person name="Meng S."/>
            <person name="Li G."/>
            <person name="Viehrig K."/>
            <person name="Ye F."/>
            <person name="Su P."/>
            <person name="Kiefer A.F."/>
            <person name="Nichols A."/>
            <person name="Cepeda A.J."/>
            <person name="Yan W."/>
            <person name="Fan B."/>
            <person name="Jiang Y."/>
            <person name="Adhikari A."/>
            <person name="Zheng C.-J."/>
            <person name="Schuster L."/>
            <person name="Cowan T.M."/>
            <person name="Smanski M.J."/>
            <person name="Chevrette M.G."/>
            <person name="De Carvalho L.P.S."/>
            <person name="Shen B."/>
        </authorList>
    </citation>
    <scope>NUCLEOTIDE SEQUENCE [LARGE SCALE GENOMIC DNA]</scope>
    <source>
        <strain evidence="2 3">NPDC049503</strain>
    </source>
</reference>
<evidence type="ECO:0000313" key="3">
    <source>
        <dbReference type="Proteomes" id="UP001612928"/>
    </source>
</evidence>
<name>A0ABW8A1D5_9ACTN</name>
<sequence>MSAPEPSRGGGQSTGGVQDQDGRAGTGGVAYPHQAAGARHEIGDHEAVAVMFHRRGTLDLCDGGGVEDELHRDARGLAEDVYRLVGVQHPHGLRGGAQQHAAADRAGERPDEPRRHRAARRPRLRRVRK</sequence>
<feature type="compositionally biased region" description="Basic residues" evidence="1">
    <location>
        <begin position="115"/>
        <end position="129"/>
    </location>
</feature>
<evidence type="ECO:0000256" key="1">
    <source>
        <dbReference type="SAM" id="MobiDB-lite"/>
    </source>
</evidence>
<feature type="region of interest" description="Disordered" evidence="1">
    <location>
        <begin position="89"/>
        <end position="129"/>
    </location>
</feature>
<accession>A0ABW8A1D5</accession>
<comment type="caution">
    <text evidence="2">The sequence shown here is derived from an EMBL/GenBank/DDBJ whole genome shotgun (WGS) entry which is preliminary data.</text>
</comment>
<proteinExistence type="predicted"/>
<organism evidence="2 3">
    <name type="scientific">Nonomuraea indica</name>
    <dbReference type="NCBI Taxonomy" id="1581193"/>
    <lineage>
        <taxon>Bacteria</taxon>
        <taxon>Bacillati</taxon>
        <taxon>Actinomycetota</taxon>
        <taxon>Actinomycetes</taxon>
        <taxon>Streptosporangiales</taxon>
        <taxon>Streptosporangiaceae</taxon>
        <taxon>Nonomuraea</taxon>
    </lineage>
</organism>
<dbReference type="Proteomes" id="UP001612928">
    <property type="component" value="Unassembled WGS sequence"/>
</dbReference>